<evidence type="ECO:0000256" key="3">
    <source>
        <dbReference type="ARBA" id="ARBA00023163"/>
    </source>
</evidence>
<name>A0ABV3H3W3_9ACTN</name>
<dbReference type="InterPro" id="IPR009057">
    <property type="entry name" value="Homeodomain-like_sf"/>
</dbReference>
<keyword evidence="7" id="KW-1185">Reference proteome</keyword>
<dbReference type="Gene3D" id="1.10.10.60">
    <property type="entry name" value="Homeodomain-like"/>
    <property type="match status" value="1"/>
</dbReference>
<comment type="caution">
    <text evidence="6">The sequence shown here is derived from an EMBL/GenBank/DDBJ whole genome shotgun (WGS) entry which is preliminary data.</text>
</comment>
<dbReference type="InterPro" id="IPR041347">
    <property type="entry name" value="MftR_C"/>
</dbReference>
<evidence type="ECO:0000259" key="5">
    <source>
        <dbReference type="PROSITE" id="PS50977"/>
    </source>
</evidence>
<dbReference type="EMBL" id="JBFARM010000005">
    <property type="protein sequence ID" value="MEV4287209.1"/>
    <property type="molecule type" value="Genomic_DNA"/>
</dbReference>
<dbReference type="InterPro" id="IPR050109">
    <property type="entry name" value="HTH-type_TetR-like_transc_reg"/>
</dbReference>
<dbReference type="Gene3D" id="1.10.357.10">
    <property type="entry name" value="Tetracycline Repressor, domain 2"/>
    <property type="match status" value="1"/>
</dbReference>
<dbReference type="Pfam" id="PF00440">
    <property type="entry name" value="TetR_N"/>
    <property type="match status" value="1"/>
</dbReference>
<dbReference type="PANTHER" id="PTHR30055:SF234">
    <property type="entry name" value="HTH-TYPE TRANSCRIPTIONAL REGULATOR BETI"/>
    <property type="match status" value="1"/>
</dbReference>
<sequence length="211" mass="22897">MSDGPGLRERKKAKTRALIQKAALRLFRERGYAETTVEQIAEAAEVAPSTVFRYFPTKEDLVLVDQYPPFIEALRAAPPELNPVQAVRAAIGQAFAAQTPEERNDGLERERLMFTVPELWTASIDNIRGVLAGLRAELAAREGRGPDDPEIRNVTGAVSGVMLAVWFEWAADPGFDAPAAFDQALAHLEAGLPIARQADLPIARQAGGEPG</sequence>
<accession>A0ABV3H3W3</accession>
<feature type="domain" description="HTH tetR-type" evidence="5">
    <location>
        <begin position="13"/>
        <end position="73"/>
    </location>
</feature>
<organism evidence="6 7">
    <name type="scientific">Nonomuraea bangladeshensis</name>
    <dbReference type="NCBI Taxonomy" id="404385"/>
    <lineage>
        <taxon>Bacteria</taxon>
        <taxon>Bacillati</taxon>
        <taxon>Actinomycetota</taxon>
        <taxon>Actinomycetes</taxon>
        <taxon>Streptosporangiales</taxon>
        <taxon>Streptosporangiaceae</taxon>
        <taxon>Nonomuraea</taxon>
    </lineage>
</organism>
<keyword evidence="1" id="KW-0805">Transcription regulation</keyword>
<evidence type="ECO:0000256" key="2">
    <source>
        <dbReference type="ARBA" id="ARBA00023125"/>
    </source>
</evidence>
<dbReference type="PRINTS" id="PR00455">
    <property type="entry name" value="HTHTETR"/>
</dbReference>
<evidence type="ECO:0000256" key="1">
    <source>
        <dbReference type="ARBA" id="ARBA00023015"/>
    </source>
</evidence>
<dbReference type="RefSeq" id="WP_364450376.1">
    <property type="nucleotide sequence ID" value="NZ_JBFARM010000005.1"/>
</dbReference>
<dbReference type="InterPro" id="IPR001647">
    <property type="entry name" value="HTH_TetR"/>
</dbReference>
<reference evidence="6 7" key="1">
    <citation type="submission" date="2024-06" db="EMBL/GenBank/DDBJ databases">
        <title>The Natural Products Discovery Center: Release of the First 8490 Sequenced Strains for Exploring Actinobacteria Biosynthetic Diversity.</title>
        <authorList>
            <person name="Kalkreuter E."/>
            <person name="Kautsar S.A."/>
            <person name="Yang D."/>
            <person name="Bader C.D."/>
            <person name="Teijaro C.N."/>
            <person name="Fluegel L."/>
            <person name="Davis C.M."/>
            <person name="Simpson J.R."/>
            <person name="Lauterbach L."/>
            <person name="Steele A.D."/>
            <person name="Gui C."/>
            <person name="Meng S."/>
            <person name="Li G."/>
            <person name="Viehrig K."/>
            <person name="Ye F."/>
            <person name="Su P."/>
            <person name="Kiefer A.F."/>
            <person name="Nichols A."/>
            <person name="Cepeda A.J."/>
            <person name="Yan W."/>
            <person name="Fan B."/>
            <person name="Jiang Y."/>
            <person name="Adhikari A."/>
            <person name="Zheng C.-J."/>
            <person name="Schuster L."/>
            <person name="Cowan T.M."/>
            <person name="Smanski M.J."/>
            <person name="Chevrette M.G."/>
            <person name="De Carvalho L.P.S."/>
            <person name="Shen B."/>
        </authorList>
    </citation>
    <scope>NUCLEOTIDE SEQUENCE [LARGE SCALE GENOMIC DNA]</scope>
    <source>
        <strain evidence="6 7">NPDC049574</strain>
    </source>
</reference>
<dbReference type="Proteomes" id="UP001552427">
    <property type="component" value="Unassembled WGS sequence"/>
</dbReference>
<dbReference type="SUPFAM" id="SSF46689">
    <property type="entry name" value="Homeodomain-like"/>
    <property type="match status" value="1"/>
</dbReference>
<dbReference type="PROSITE" id="PS50977">
    <property type="entry name" value="HTH_TETR_2"/>
    <property type="match status" value="1"/>
</dbReference>
<dbReference type="Pfam" id="PF17754">
    <property type="entry name" value="TetR_C_14"/>
    <property type="match status" value="1"/>
</dbReference>
<keyword evidence="3" id="KW-0804">Transcription</keyword>
<dbReference type="PANTHER" id="PTHR30055">
    <property type="entry name" value="HTH-TYPE TRANSCRIPTIONAL REGULATOR RUTR"/>
    <property type="match status" value="1"/>
</dbReference>
<proteinExistence type="predicted"/>
<gene>
    <name evidence="6" type="ORF">AB0K40_17030</name>
</gene>
<protein>
    <submittedName>
        <fullName evidence="6">TetR family transcriptional regulator</fullName>
    </submittedName>
</protein>
<feature type="DNA-binding region" description="H-T-H motif" evidence="4">
    <location>
        <begin position="36"/>
        <end position="55"/>
    </location>
</feature>
<keyword evidence="2 4" id="KW-0238">DNA-binding</keyword>
<evidence type="ECO:0000256" key="4">
    <source>
        <dbReference type="PROSITE-ProRule" id="PRU00335"/>
    </source>
</evidence>
<evidence type="ECO:0000313" key="6">
    <source>
        <dbReference type="EMBL" id="MEV4287209.1"/>
    </source>
</evidence>
<evidence type="ECO:0000313" key="7">
    <source>
        <dbReference type="Proteomes" id="UP001552427"/>
    </source>
</evidence>